<dbReference type="Proteomes" id="UP000617145">
    <property type="component" value="Unassembled WGS sequence"/>
</dbReference>
<organism evidence="3 4">
    <name type="scientific">Salipiger pallidus</name>
    <dbReference type="NCBI Taxonomy" id="1775170"/>
    <lineage>
        <taxon>Bacteria</taxon>
        <taxon>Pseudomonadati</taxon>
        <taxon>Pseudomonadota</taxon>
        <taxon>Alphaproteobacteria</taxon>
        <taxon>Rhodobacterales</taxon>
        <taxon>Roseobacteraceae</taxon>
        <taxon>Salipiger</taxon>
    </lineage>
</organism>
<feature type="chain" id="PRO_5035168003" evidence="2">
    <location>
        <begin position="17"/>
        <end position="84"/>
    </location>
</feature>
<dbReference type="AlphaFoldDB" id="A0A8J2ZI70"/>
<evidence type="ECO:0000256" key="1">
    <source>
        <dbReference type="SAM" id="MobiDB-lite"/>
    </source>
</evidence>
<dbReference type="RefSeq" id="WP_188789439.1">
    <property type="nucleotide sequence ID" value="NZ_BMJV01000002.1"/>
</dbReference>
<keyword evidence="4" id="KW-1185">Reference proteome</keyword>
<reference evidence="3" key="1">
    <citation type="journal article" date="2014" name="Int. J. Syst. Evol. Microbiol.">
        <title>Complete genome sequence of Corynebacterium casei LMG S-19264T (=DSM 44701T), isolated from a smear-ripened cheese.</title>
        <authorList>
            <consortium name="US DOE Joint Genome Institute (JGI-PGF)"/>
            <person name="Walter F."/>
            <person name="Albersmeier A."/>
            <person name="Kalinowski J."/>
            <person name="Ruckert C."/>
        </authorList>
    </citation>
    <scope>NUCLEOTIDE SEQUENCE</scope>
    <source>
        <strain evidence="3">CGMCC 1.15762</strain>
    </source>
</reference>
<comment type="caution">
    <text evidence="3">The sequence shown here is derived from an EMBL/GenBank/DDBJ whole genome shotgun (WGS) entry which is preliminary data.</text>
</comment>
<evidence type="ECO:0000313" key="4">
    <source>
        <dbReference type="Proteomes" id="UP000617145"/>
    </source>
</evidence>
<protein>
    <submittedName>
        <fullName evidence="3">Uncharacterized protein</fullName>
    </submittedName>
</protein>
<evidence type="ECO:0000256" key="2">
    <source>
        <dbReference type="SAM" id="SignalP"/>
    </source>
</evidence>
<keyword evidence="2" id="KW-0732">Signal</keyword>
<name>A0A8J2ZI70_9RHOB</name>
<evidence type="ECO:0000313" key="3">
    <source>
        <dbReference type="EMBL" id="GGG67567.1"/>
    </source>
</evidence>
<gene>
    <name evidence="3" type="ORF">GCM10011415_13270</name>
</gene>
<reference evidence="3" key="2">
    <citation type="submission" date="2020-09" db="EMBL/GenBank/DDBJ databases">
        <authorList>
            <person name="Sun Q."/>
            <person name="Zhou Y."/>
        </authorList>
    </citation>
    <scope>NUCLEOTIDE SEQUENCE</scope>
    <source>
        <strain evidence="3">CGMCC 1.15762</strain>
    </source>
</reference>
<proteinExistence type="predicted"/>
<feature type="signal peptide" evidence="2">
    <location>
        <begin position="1"/>
        <end position="16"/>
    </location>
</feature>
<feature type="region of interest" description="Disordered" evidence="1">
    <location>
        <begin position="59"/>
        <end position="84"/>
    </location>
</feature>
<dbReference type="EMBL" id="BMJV01000002">
    <property type="protein sequence ID" value="GGG67567.1"/>
    <property type="molecule type" value="Genomic_DNA"/>
</dbReference>
<accession>A0A8J2ZI70</accession>
<sequence>MRLAAALLLLAGPAFAATPKAPAEDEPDFRSAAVSGVFRALPPGSSGFPADILMEMRIKLGGEPAPAPRPQAAPESPEPESNGH</sequence>